<dbReference type="GeneID" id="5482369"/>
<gene>
    <name evidence="1" type="ORF">SS1G_12745</name>
</gene>
<evidence type="ECO:0000313" key="2">
    <source>
        <dbReference type="Proteomes" id="UP000001312"/>
    </source>
</evidence>
<evidence type="ECO:0000313" key="1">
    <source>
        <dbReference type="EMBL" id="EDN97891.1"/>
    </source>
</evidence>
<dbReference type="AlphaFoldDB" id="A7F570"/>
<dbReference type="EMBL" id="CH476642">
    <property type="protein sequence ID" value="EDN97891.1"/>
    <property type="molecule type" value="Genomic_DNA"/>
</dbReference>
<dbReference type="RefSeq" id="XP_001586170.1">
    <property type="nucleotide sequence ID" value="XM_001586120.1"/>
</dbReference>
<dbReference type="Proteomes" id="UP000001312">
    <property type="component" value="Unassembled WGS sequence"/>
</dbReference>
<dbReference type="KEGG" id="ssl:SS1G_12745"/>
<reference evidence="2" key="1">
    <citation type="journal article" date="2011" name="PLoS Genet.">
        <title>Genomic analysis of the necrotrophic fungal pathogens Sclerotinia sclerotiorum and Botrytis cinerea.</title>
        <authorList>
            <person name="Amselem J."/>
            <person name="Cuomo C.A."/>
            <person name="van Kan J.A."/>
            <person name="Viaud M."/>
            <person name="Benito E.P."/>
            <person name="Couloux A."/>
            <person name="Coutinho P.M."/>
            <person name="de Vries R.P."/>
            <person name="Dyer P.S."/>
            <person name="Fillinger S."/>
            <person name="Fournier E."/>
            <person name="Gout L."/>
            <person name="Hahn M."/>
            <person name="Kohn L."/>
            <person name="Lapalu N."/>
            <person name="Plummer K.M."/>
            <person name="Pradier J.M."/>
            <person name="Quevillon E."/>
            <person name="Sharon A."/>
            <person name="Simon A."/>
            <person name="ten Have A."/>
            <person name="Tudzynski B."/>
            <person name="Tudzynski P."/>
            <person name="Wincker P."/>
            <person name="Andrew M."/>
            <person name="Anthouard V."/>
            <person name="Beever R.E."/>
            <person name="Beffa R."/>
            <person name="Benoit I."/>
            <person name="Bouzid O."/>
            <person name="Brault B."/>
            <person name="Chen Z."/>
            <person name="Choquer M."/>
            <person name="Collemare J."/>
            <person name="Cotton P."/>
            <person name="Danchin E.G."/>
            <person name="Da Silva C."/>
            <person name="Gautier A."/>
            <person name="Giraud C."/>
            <person name="Giraud T."/>
            <person name="Gonzalez C."/>
            <person name="Grossetete S."/>
            <person name="Guldener U."/>
            <person name="Henrissat B."/>
            <person name="Howlett B.J."/>
            <person name="Kodira C."/>
            <person name="Kretschmer M."/>
            <person name="Lappartient A."/>
            <person name="Leroch M."/>
            <person name="Levis C."/>
            <person name="Mauceli E."/>
            <person name="Neuveglise C."/>
            <person name="Oeser B."/>
            <person name="Pearson M."/>
            <person name="Poulain J."/>
            <person name="Poussereau N."/>
            <person name="Quesneville H."/>
            <person name="Rascle C."/>
            <person name="Schumacher J."/>
            <person name="Segurens B."/>
            <person name="Sexton A."/>
            <person name="Silva E."/>
            <person name="Sirven C."/>
            <person name="Soanes D.M."/>
            <person name="Talbot N.J."/>
            <person name="Templeton M."/>
            <person name="Yandava C."/>
            <person name="Yarden O."/>
            <person name="Zeng Q."/>
            <person name="Rollins J.A."/>
            <person name="Lebrun M.H."/>
            <person name="Dickman M."/>
        </authorList>
    </citation>
    <scope>NUCLEOTIDE SEQUENCE [LARGE SCALE GENOMIC DNA]</scope>
    <source>
        <strain evidence="2">ATCC 18683 / 1980 / Ss-1</strain>
    </source>
</reference>
<name>A7F570_SCLS1</name>
<keyword evidence="2" id="KW-1185">Reference proteome</keyword>
<protein>
    <submittedName>
        <fullName evidence="1">Uncharacterized protein</fullName>
    </submittedName>
</protein>
<accession>A7F570</accession>
<proteinExistence type="predicted"/>
<organism evidence="1 2">
    <name type="scientific">Sclerotinia sclerotiorum (strain ATCC 18683 / 1980 / Ss-1)</name>
    <name type="common">White mold</name>
    <name type="synonym">Whetzelinia sclerotiorum</name>
    <dbReference type="NCBI Taxonomy" id="665079"/>
    <lineage>
        <taxon>Eukaryota</taxon>
        <taxon>Fungi</taxon>
        <taxon>Dikarya</taxon>
        <taxon>Ascomycota</taxon>
        <taxon>Pezizomycotina</taxon>
        <taxon>Leotiomycetes</taxon>
        <taxon>Helotiales</taxon>
        <taxon>Sclerotiniaceae</taxon>
        <taxon>Sclerotinia</taxon>
    </lineage>
</organism>
<sequence>MNVGQENEVKVKPTHCVCMEDMLMVVGVTPPYILDLLQDEVQIRLPTAQAVAQNGSCE</sequence>
<dbReference type="InParanoid" id="A7F570"/>